<protein>
    <submittedName>
        <fullName evidence="1">DUF2062 domain-containing protein</fullName>
    </submittedName>
</protein>
<proteinExistence type="predicted"/>
<dbReference type="Proteomes" id="UP001364695">
    <property type="component" value="Unassembled WGS sequence"/>
</dbReference>
<evidence type="ECO:0000313" key="1">
    <source>
        <dbReference type="EMBL" id="MEJ7136929.1"/>
    </source>
</evidence>
<keyword evidence="2" id="KW-1185">Reference proteome</keyword>
<evidence type="ECO:0000313" key="2">
    <source>
        <dbReference type="Proteomes" id="UP001364695"/>
    </source>
</evidence>
<accession>A0ACC6NY81</accession>
<name>A0ACC6NY81_9BURK</name>
<reference evidence="1" key="1">
    <citation type="submission" date="2023-10" db="EMBL/GenBank/DDBJ databases">
        <title>Amphibacter perezi, gen. nov., sp. nov. a novel taxa of the family Comamonadaceae, class Betaproteobacteria isolated from the skin microbiota of Pelophylax perezi from different populations.</title>
        <authorList>
            <person name="Costa S."/>
            <person name="Proenca D.N."/>
            <person name="Lopes I."/>
            <person name="Morais P.V."/>
        </authorList>
    </citation>
    <scope>NUCLEOTIDE SEQUENCE</scope>
    <source>
        <strain evidence="1">SL12-8</strain>
    </source>
</reference>
<sequence>MSSRWRAWIPTPEQIRRNRWLRWLGPLLDRPELWRWSRHGVALGVSLGIFFGLLIPVAQIPLSVGASVVLRANVPAAAASTLVSNPITFAPLYYLAWRLGQRLTGGHDASPPALPDGAAAKSGSEPDPTEQGWSQRLRRVGVPLVAGLSVLATLGGLLSYGLVSLVWWGAVRWKIYRRRQRRQTSQKKSQVS</sequence>
<dbReference type="EMBL" id="JAWDIE010000001">
    <property type="protein sequence ID" value="MEJ7136929.1"/>
    <property type="molecule type" value="Genomic_DNA"/>
</dbReference>
<organism evidence="1 2">
    <name type="scientific">Amphibiibacter pelophylacis</name>
    <dbReference type="NCBI Taxonomy" id="1799477"/>
    <lineage>
        <taxon>Bacteria</taxon>
        <taxon>Pseudomonadati</taxon>
        <taxon>Pseudomonadota</taxon>
        <taxon>Betaproteobacteria</taxon>
        <taxon>Burkholderiales</taxon>
        <taxon>Sphaerotilaceae</taxon>
        <taxon>Amphibiibacter</taxon>
    </lineage>
</organism>
<comment type="caution">
    <text evidence="1">The sequence shown here is derived from an EMBL/GenBank/DDBJ whole genome shotgun (WGS) entry which is preliminary data.</text>
</comment>
<gene>
    <name evidence="1" type="ORF">RV045_00595</name>
</gene>